<dbReference type="RefSeq" id="WP_267620607.1">
    <property type="nucleotide sequence ID" value="NZ_JAODIW010000005.1"/>
</dbReference>
<protein>
    <submittedName>
        <fullName evidence="2">Uncharacterized protein</fullName>
    </submittedName>
</protein>
<feature type="transmembrane region" description="Helical" evidence="1">
    <location>
        <begin position="54"/>
        <end position="73"/>
    </location>
</feature>
<evidence type="ECO:0000313" key="3">
    <source>
        <dbReference type="Proteomes" id="UP001595921"/>
    </source>
</evidence>
<gene>
    <name evidence="2" type="ORF">ACFO0N_21000</name>
</gene>
<keyword evidence="3" id="KW-1185">Reference proteome</keyword>
<reference evidence="2 3" key="1">
    <citation type="journal article" date="2019" name="Int. J. Syst. Evol. Microbiol.">
        <title>The Global Catalogue of Microorganisms (GCM) 10K type strain sequencing project: providing services to taxonomists for standard genome sequencing and annotation.</title>
        <authorList>
            <consortium name="The Broad Institute Genomics Platform"/>
            <consortium name="The Broad Institute Genome Sequencing Center for Infectious Disease"/>
            <person name="Wu L."/>
            <person name="Ma J."/>
        </authorList>
    </citation>
    <scope>NUCLEOTIDE SEQUENCE [LARGE SCALE GENOMIC DNA]</scope>
    <source>
        <strain evidence="2 3">CGMCC 1.12553</strain>
    </source>
</reference>
<comment type="caution">
    <text evidence="2">The sequence shown here is derived from an EMBL/GenBank/DDBJ whole genome shotgun (WGS) entry which is preliminary data.</text>
</comment>
<evidence type="ECO:0000313" key="2">
    <source>
        <dbReference type="EMBL" id="MFC4360431.1"/>
    </source>
</evidence>
<evidence type="ECO:0000256" key="1">
    <source>
        <dbReference type="SAM" id="Phobius"/>
    </source>
</evidence>
<proteinExistence type="predicted"/>
<dbReference type="InterPro" id="IPR019235">
    <property type="entry name" value="DUF2178_TM"/>
</dbReference>
<keyword evidence="1" id="KW-0812">Transmembrane</keyword>
<sequence length="77" mass="8266">MVEIPLIGREDERAQEVGRRAGTNAFVVLSALFIAIIVQHVVTGGVGSLDAVGFEIGALLLGWIVYVATGIYYTRTM</sequence>
<dbReference type="EMBL" id="JBHSDS010000017">
    <property type="protein sequence ID" value="MFC4360431.1"/>
    <property type="molecule type" value="Genomic_DNA"/>
</dbReference>
<name>A0ABD5PHP0_9EURY</name>
<keyword evidence="1" id="KW-0472">Membrane</keyword>
<dbReference type="Proteomes" id="UP001595921">
    <property type="component" value="Unassembled WGS sequence"/>
</dbReference>
<organism evidence="2 3">
    <name type="scientific">Halobium salinum</name>
    <dbReference type="NCBI Taxonomy" id="1364940"/>
    <lineage>
        <taxon>Archaea</taxon>
        <taxon>Methanobacteriati</taxon>
        <taxon>Methanobacteriota</taxon>
        <taxon>Stenosarchaea group</taxon>
        <taxon>Halobacteria</taxon>
        <taxon>Halobacteriales</taxon>
        <taxon>Haloferacaceae</taxon>
        <taxon>Halobium</taxon>
    </lineage>
</organism>
<feature type="transmembrane region" description="Helical" evidence="1">
    <location>
        <begin position="21"/>
        <end position="42"/>
    </location>
</feature>
<dbReference type="Pfam" id="PF09946">
    <property type="entry name" value="DUF2178"/>
    <property type="match status" value="1"/>
</dbReference>
<keyword evidence="1" id="KW-1133">Transmembrane helix</keyword>
<dbReference type="AlphaFoldDB" id="A0ABD5PHP0"/>
<accession>A0ABD5PHP0</accession>